<feature type="coiled-coil region" evidence="1">
    <location>
        <begin position="294"/>
        <end position="343"/>
    </location>
</feature>
<dbReference type="Proteomes" id="UP001162131">
    <property type="component" value="Unassembled WGS sequence"/>
</dbReference>
<evidence type="ECO:0000313" key="2">
    <source>
        <dbReference type="EMBL" id="CAG9317856.1"/>
    </source>
</evidence>
<dbReference type="EMBL" id="CAJZBQ010000018">
    <property type="protein sequence ID" value="CAG9317856.1"/>
    <property type="molecule type" value="Genomic_DNA"/>
</dbReference>
<protein>
    <submittedName>
        <fullName evidence="2">Uncharacterized protein</fullName>
    </submittedName>
</protein>
<reference evidence="2" key="1">
    <citation type="submission" date="2021-09" db="EMBL/GenBank/DDBJ databases">
        <authorList>
            <consortium name="AG Swart"/>
            <person name="Singh M."/>
            <person name="Singh A."/>
            <person name="Seah K."/>
            <person name="Emmerich C."/>
        </authorList>
    </citation>
    <scope>NUCLEOTIDE SEQUENCE</scope>
    <source>
        <strain evidence="2">ATCC30299</strain>
    </source>
</reference>
<evidence type="ECO:0000313" key="3">
    <source>
        <dbReference type="Proteomes" id="UP001162131"/>
    </source>
</evidence>
<keyword evidence="1" id="KW-0175">Coiled coil</keyword>
<proteinExistence type="predicted"/>
<accession>A0AAU9IQM8</accession>
<name>A0AAU9IQM8_9CILI</name>
<dbReference type="AlphaFoldDB" id="A0AAU9IQM8"/>
<evidence type="ECO:0000256" key="1">
    <source>
        <dbReference type="SAM" id="Coils"/>
    </source>
</evidence>
<organism evidence="2 3">
    <name type="scientific">Blepharisma stoltei</name>
    <dbReference type="NCBI Taxonomy" id="1481888"/>
    <lineage>
        <taxon>Eukaryota</taxon>
        <taxon>Sar</taxon>
        <taxon>Alveolata</taxon>
        <taxon>Ciliophora</taxon>
        <taxon>Postciliodesmatophora</taxon>
        <taxon>Heterotrichea</taxon>
        <taxon>Heterotrichida</taxon>
        <taxon>Blepharismidae</taxon>
        <taxon>Blepharisma</taxon>
    </lineage>
</organism>
<comment type="caution">
    <text evidence="2">The sequence shown here is derived from an EMBL/GenBank/DDBJ whole genome shotgun (WGS) entry which is preliminary data.</text>
</comment>
<sequence length="369" mass="43661">MDKSQVLNINPVFKQLFDKCNIDLNRLDKKFNEKPSPTPSQTQKTPIFSDFKRSSPINFSASKSQIQRDSNHIWFKPEVLVSIKETISTAFTPYPKIENFDEAESSNEYIVRNKTKEEKIRRPKLRFKETYQDNDDMLKEMKNTESYKELINYRSGDLKKKKFYIQGFEDQSISNLEPKTMPATNLAFSDYCSLQVSKESVIKYRKLPQRTEISHKSKKTKKYHREASLPIHKIFHSLGLNKLSKALQKDTRSTSEIRYNFLPRNNKSLYDVNKSYDYIIDNCTKESNLNKSLLKEFKQDSEFLLRKFRKMNQEDLSEKIKLKSSEKEELEKYKVKLNEMTKTQMLAFKTINQRRQSKCISGDKLLEHL</sequence>
<gene>
    <name evidence="2" type="ORF">BSTOLATCC_MIC19096</name>
</gene>
<keyword evidence="3" id="KW-1185">Reference proteome</keyword>